<accession>A0ABW2QI58</accession>
<organism evidence="2 3">
    <name type="scientific">Georgenia alba</name>
    <dbReference type="NCBI Taxonomy" id="2233858"/>
    <lineage>
        <taxon>Bacteria</taxon>
        <taxon>Bacillati</taxon>
        <taxon>Actinomycetota</taxon>
        <taxon>Actinomycetes</taxon>
        <taxon>Micrococcales</taxon>
        <taxon>Bogoriellaceae</taxon>
        <taxon>Georgenia</taxon>
    </lineage>
</organism>
<dbReference type="CDD" id="cd07067">
    <property type="entry name" value="HP_PGM_like"/>
    <property type="match status" value="1"/>
</dbReference>
<dbReference type="Proteomes" id="UP001596455">
    <property type="component" value="Unassembled WGS sequence"/>
</dbReference>
<comment type="caution">
    <text evidence="2">The sequence shown here is derived from an EMBL/GenBank/DDBJ whole genome shotgun (WGS) entry which is preliminary data.</text>
</comment>
<dbReference type="InterPro" id="IPR013078">
    <property type="entry name" value="His_Pase_superF_clade-1"/>
</dbReference>
<dbReference type="Gene3D" id="3.40.50.1240">
    <property type="entry name" value="Phosphoglycerate mutase-like"/>
    <property type="match status" value="1"/>
</dbReference>
<proteinExistence type="predicted"/>
<evidence type="ECO:0000313" key="2">
    <source>
        <dbReference type="EMBL" id="MFC7406913.1"/>
    </source>
</evidence>
<name>A0ABW2QI58_9MICO</name>
<dbReference type="SUPFAM" id="SSF53254">
    <property type="entry name" value="Phosphoglycerate mutase-like"/>
    <property type="match status" value="1"/>
</dbReference>
<keyword evidence="1" id="KW-0378">Hydrolase</keyword>
<keyword evidence="3" id="KW-1185">Reference proteome</keyword>
<evidence type="ECO:0000256" key="1">
    <source>
        <dbReference type="ARBA" id="ARBA00022801"/>
    </source>
</evidence>
<protein>
    <submittedName>
        <fullName evidence="2">SixA phosphatase family protein</fullName>
    </submittedName>
</protein>
<evidence type="ECO:0000313" key="3">
    <source>
        <dbReference type="Proteomes" id="UP001596455"/>
    </source>
</evidence>
<dbReference type="PANTHER" id="PTHR20935">
    <property type="entry name" value="PHOSPHOGLYCERATE MUTASE-RELATED"/>
    <property type="match status" value="1"/>
</dbReference>
<dbReference type="SMART" id="SM00855">
    <property type="entry name" value="PGAM"/>
    <property type="match status" value="1"/>
</dbReference>
<dbReference type="Pfam" id="PF00300">
    <property type="entry name" value="His_Phos_1"/>
    <property type="match status" value="1"/>
</dbReference>
<reference evidence="3" key="1">
    <citation type="journal article" date="2019" name="Int. J. Syst. Evol. Microbiol.">
        <title>The Global Catalogue of Microorganisms (GCM) 10K type strain sequencing project: providing services to taxonomists for standard genome sequencing and annotation.</title>
        <authorList>
            <consortium name="The Broad Institute Genomics Platform"/>
            <consortium name="The Broad Institute Genome Sequencing Center for Infectious Disease"/>
            <person name="Wu L."/>
            <person name="Ma J."/>
        </authorList>
    </citation>
    <scope>NUCLEOTIDE SEQUENCE [LARGE SCALE GENOMIC DNA]</scope>
    <source>
        <strain evidence="3">JCM 1490</strain>
    </source>
</reference>
<dbReference type="PANTHER" id="PTHR20935:SF1">
    <property type="entry name" value="SLL1549 PROTEIN"/>
    <property type="match status" value="1"/>
</dbReference>
<dbReference type="InterPro" id="IPR029033">
    <property type="entry name" value="His_PPase_superfam"/>
</dbReference>
<dbReference type="EMBL" id="JBHTCQ010000004">
    <property type="protein sequence ID" value="MFC7406913.1"/>
    <property type="molecule type" value="Genomic_DNA"/>
</dbReference>
<gene>
    <name evidence="2" type="ORF">ACFQQL_17465</name>
</gene>
<dbReference type="RefSeq" id="WP_382396438.1">
    <property type="nucleotide sequence ID" value="NZ_JBHTCQ010000004.1"/>
</dbReference>
<sequence>MAVAGPRTLVLLRHAKAEPAGDSGDVRRPLTARGRRQAAAVGPQLAALGGVDLALVSSALRTTETYELLAHHLSVHSHEVRDELYQAGPGDLLELLREVDGDVRSVLVVGHEPTMSGTAFVLHDTRDDLASQVSLGIPTATACVLDVPHPWAQLDRSGAHLRQIVRPGE</sequence>
<dbReference type="InterPro" id="IPR051021">
    <property type="entry name" value="Mito_Ser/Thr_phosphatase"/>
</dbReference>